<dbReference type="SUPFAM" id="SSF52172">
    <property type="entry name" value="CheY-like"/>
    <property type="match status" value="1"/>
</dbReference>
<dbReference type="GO" id="GO:0000160">
    <property type="term" value="P:phosphorelay signal transduction system"/>
    <property type="evidence" value="ECO:0007669"/>
    <property type="project" value="InterPro"/>
</dbReference>
<dbReference type="Gene3D" id="3.40.50.2300">
    <property type="match status" value="1"/>
</dbReference>
<dbReference type="RefSeq" id="WP_171556517.1">
    <property type="nucleotide sequence ID" value="NZ_JABFCS010000001.1"/>
</dbReference>
<comment type="caution">
    <text evidence="4">The sequence shown here is derived from an EMBL/GenBank/DDBJ whole genome shotgun (WGS) entry which is preliminary data.</text>
</comment>
<keyword evidence="1 2" id="KW-0597">Phosphoprotein</keyword>
<protein>
    <submittedName>
        <fullName evidence="4">Response regulator transcription factor</fullName>
    </submittedName>
</protein>
<dbReference type="InterPro" id="IPR011006">
    <property type="entry name" value="CheY-like_superfamily"/>
</dbReference>
<keyword evidence="5" id="KW-1185">Reference proteome</keyword>
<name>A0A849K0S5_9BURK</name>
<dbReference type="AlphaFoldDB" id="A0A849K0S5"/>
<evidence type="ECO:0000256" key="2">
    <source>
        <dbReference type="PROSITE-ProRule" id="PRU00169"/>
    </source>
</evidence>
<evidence type="ECO:0000259" key="3">
    <source>
        <dbReference type="PROSITE" id="PS50110"/>
    </source>
</evidence>
<dbReference type="InterPro" id="IPR001789">
    <property type="entry name" value="Sig_transdc_resp-reg_receiver"/>
</dbReference>
<reference evidence="4 5" key="1">
    <citation type="submission" date="2020-05" db="EMBL/GenBank/DDBJ databases">
        <authorList>
            <person name="Khan S.A."/>
            <person name="Jeon C.O."/>
            <person name="Chun B.H."/>
        </authorList>
    </citation>
    <scope>NUCLEOTIDE SEQUENCE [LARGE SCALE GENOMIC DNA]</scope>
    <source>
        <strain evidence="4 5">B156</strain>
    </source>
</reference>
<dbReference type="InterPro" id="IPR050595">
    <property type="entry name" value="Bact_response_regulator"/>
</dbReference>
<gene>
    <name evidence="4" type="ORF">HK415_01540</name>
</gene>
<reference evidence="4 5" key="2">
    <citation type="submission" date="2020-06" db="EMBL/GenBank/DDBJ databases">
        <title>Ramlibacter rhizophilus sp. nov., isolated from rhizosphere soil of national flower Mugunghwa from South Korea.</title>
        <authorList>
            <person name="Zheng-Fei Y."/>
            <person name="Huan T."/>
        </authorList>
    </citation>
    <scope>NUCLEOTIDE SEQUENCE [LARGE SCALE GENOMIC DNA]</scope>
    <source>
        <strain evidence="4 5">B156</strain>
    </source>
</reference>
<proteinExistence type="predicted"/>
<evidence type="ECO:0000313" key="5">
    <source>
        <dbReference type="Proteomes" id="UP000552954"/>
    </source>
</evidence>
<evidence type="ECO:0000313" key="4">
    <source>
        <dbReference type="EMBL" id="NNU42122.1"/>
    </source>
</evidence>
<accession>A0A849K0S5</accession>
<dbReference type="Proteomes" id="UP000552954">
    <property type="component" value="Unassembled WGS sequence"/>
</dbReference>
<dbReference type="PROSITE" id="PS50110">
    <property type="entry name" value="RESPONSE_REGULATORY"/>
    <property type="match status" value="1"/>
</dbReference>
<organism evidence="4 5">
    <name type="scientific">Ramlibacter montanisoli</name>
    <dbReference type="NCBI Taxonomy" id="2732512"/>
    <lineage>
        <taxon>Bacteria</taxon>
        <taxon>Pseudomonadati</taxon>
        <taxon>Pseudomonadota</taxon>
        <taxon>Betaproteobacteria</taxon>
        <taxon>Burkholderiales</taxon>
        <taxon>Comamonadaceae</taxon>
        <taxon>Ramlibacter</taxon>
    </lineage>
</organism>
<dbReference type="Pfam" id="PF00072">
    <property type="entry name" value="Response_reg"/>
    <property type="match status" value="1"/>
</dbReference>
<dbReference type="CDD" id="cd17546">
    <property type="entry name" value="REC_hyHK_CKI1_RcsC-like"/>
    <property type="match status" value="1"/>
</dbReference>
<dbReference type="SMART" id="SM00448">
    <property type="entry name" value="REC"/>
    <property type="match status" value="1"/>
</dbReference>
<sequence>MIDRTQHSVVLVVDDNEATRYSTARNLRAAGFNVVQASAGAEALELVEFVSAVILDVHLPDLLGFEVCRLLRSKATTADLPVVYVSAMYVSESDQQAGMQAGGNAYLVSPVDPEAMLATLDHLIGDRPTVTH</sequence>
<dbReference type="PANTHER" id="PTHR44591">
    <property type="entry name" value="STRESS RESPONSE REGULATOR PROTEIN 1"/>
    <property type="match status" value="1"/>
</dbReference>
<dbReference type="EMBL" id="JABFCS010000001">
    <property type="protein sequence ID" value="NNU42122.1"/>
    <property type="molecule type" value="Genomic_DNA"/>
</dbReference>
<feature type="modified residue" description="4-aspartylphosphate" evidence="2">
    <location>
        <position position="56"/>
    </location>
</feature>
<feature type="domain" description="Response regulatory" evidence="3">
    <location>
        <begin position="9"/>
        <end position="124"/>
    </location>
</feature>
<dbReference type="PANTHER" id="PTHR44591:SF3">
    <property type="entry name" value="RESPONSE REGULATORY DOMAIN-CONTAINING PROTEIN"/>
    <property type="match status" value="1"/>
</dbReference>
<evidence type="ECO:0000256" key="1">
    <source>
        <dbReference type="ARBA" id="ARBA00022553"/>
    </source>
</evidence>